<name>A0A1H0KGN3_STREI</name>
<gene>
    <name evidence="2" type="ORF">SAMN05216347_101378</name>
</gene>
<reference evidence="2 3" key="1">
    <citation type="submission" date="2016-10" db="EMBL/GenBank/DDBJ databases">
        <authorList>
            <person name="de Groot N.N."/>
        </authorList>
    </citation>
    <scope>NUCLEOTIDE SEQUENCE [LARGE SCALE GENOMIC DNA]</scope>
    <source>
        <strain evidence="2 3">Sb04</strain>
    </source>
</reference>
<evidence type="ECO:0000313" key="2">
    <source>
        <dbReference type="EMBL" id="SDO54930.1"/>
    </source>
</evidence>
<dbReference type="InterPro" id="IPR029039">
    <property type="entry name" value="Flavoprotein-like_sf"/>
</dbReference>
<evidence type="ECO:0000259" key="1">
    <source>
        <dbReference type="PROSITE" id="PS50902"/>
    </source>
</evidence>
<dbReference type="RefSeq" id="WP_074481634.1">
    <property type="nucleotide sequence ID" value="NZ_FNJK01000001.1"/>
</dbReference>
<dbReference type="EMBL" id="FNJK01000001">
    <property type="protein sequence ID" value="SDO54930.1"/>
    <property type="molecule type" value="Genomic_DNA"/>
</dbReference>
<dbReference type="Proteomes" id="UP000183816">
    <property type="component" value="Unassembled WGS sequence"/>
</dbReference>
<feature type="domain" description="Flavodoxin-like" evidence="1">
    <location>
        <begin position="4"/>
        <end position="156"/>
    </location>
</feature>
<organism evidence="2 3">
    <name type="scientific">Streptococcus equinus</name>
    <name type="common">Streptococcus bovis</name>
    <dbReference type="NCBI Taxonomy" id="1335"/>
    <lineage>
        <taxon>Bacteria</taxon>
        <taxon>Bacillati</taxon>
        <taxon>Bacillota</taxon>
        <taxon>Bacilli</taxon>
        <taxon>Lactobacillales</taxon>
        <taxon>Streptococcaceae</taxon>
        <taxon>Streptococcus</taxon>
    </lineage>
</organism>
<protein>
    <submittedName>
        <fullName evidence="2">Flavodoxin</fullName>
    </submittedName>
</protein>
<dbReference type="SUPFAM" id="SSF52218">
    <property type="entry name" value="Flavoproteins"/>
    <property type="match status" value="1"/>
</dbReference>
<dbReference type="PANTHER" id="PTHR39201">
    <property type="entry name" value="EXPORTED PROTEIN-RELATED"/>
    <property type="match status" value="1"/>
</dbReference>
<proteinExistence type="predicted"/>
<dbReference type="PROSITE" id="PS50902">
    <property type="entry name" value="FLAVODOXIN_LIKE"/>
    <property type="match status" value="1"/>
</dbReference>
<dbReference type="AlphaFoldDB" id="A0A1H0KGN3"/>
<dbReference type="OrthoDB" id="9806505at2"/>
<accession>A0A1H0KGN3</accession>
<dbReference type="PANTHER" id="PTHR39201:SF1">
    <property type="entry name" value="FLAVODOXIN-LIKE DOMAIN-CONTAINING PROTEIN"/>
    <property type="match status" value="1"/>
</dbReference>
<dbReference type="GO" id="GO:0010181">
    <property type="term" value="F:FMN binding"/>
    <property type="evidence" value="ECO:0007669"/>
    <property type="project" value="InterPro"/>
</dbReference>
<dbReference type="GO" id="GO:0016651">
    <property type="term" value="F:oxidoreductase activity, acting on NAD(P)H"/>
    <property type="evidence" value="ECO:0007669"/>
    <property type="project" value="UniProtKB-ARBA"/>
</dbReference>
<dbReference type="Pfam" id="PF12682">
    <property type="entry name" value="Flavodoxin_4"/>
    <property type="match status" value="1"/>
</dbReference>
<evidence type="ECO:0000313" key="3">
    <source>
        <dbReference type="Proteomes" id="UP000183816"/>
    </source>
</evidence>
<sequence>MLKTLVIYFSVSGCTKRVAQLMAHKLGADLYQIKSEKPYQLDDLNWMCANSRANNEQKDKSCRPQYSGSLPDVSEYDRIIFGHPVWWGIPPRIMYTVIEKLNLNNKTIAVFGTSDGTSYKQSQSEMDALLDDLFIEGDILSDSQSIDQWLEGNALK</sequence>
<dbReference type="InterPro" id="IPR008254">
    <property type="entry name" value="Flavodoxin/NO_synth"/>
</dbReference>
<dbReference type="Gene3D" id="3.40.50.360">
    <property type="match status" value="1"/>
</dbReference>